<dbReference type="InterPro" id="IPR040086">
    <property type="entry name" value="MJ0683-like"/>
</dbReference>
<dbReference type="SFLD" id="SFLDS00029">
    <property type="entry name" value="Radical_SAM"/>
    <property type="match status" value="1"/>
</dbReference>
<dbReference type="GO" id="GO:0046872">
    <property type="term" value="F:metal ion binding"/>
    <property type="evidence" value="ECO:0007669"/>
    <property type="project" value="UniProtKB-KW"/>
</dbReference>
<organism evidence="5 6">
    <name type="scientific">Eisenbergiella massiliensis</name>
    <dbReference type="NCBI Taxonomy" id="1720294"/>
    <lineage>
        <taxon>Bacteria</taxon>
        <taxon>Bacillati</taxon>
        <taxon>Bacillota</taxon>
        <taxon>Clostridia</taxon>
        <taxon>Lachnospirales</taxon>
        <taxon>Lachnospiraceae</taxon>
        <taxon>Eisenbergiella</taxon>
    </lineage>
</organism>
<dbReference type="PANTHER" id="PTHR43432">
    <property type="entry name" value="SLR0285 PROTEIN"/>
    <property type="match status" value="1"/>
</dbReference>
<reference evidence="5" key="1">
    <citation type="submission" date="2018-08" db="EMBL/GenBank/DDBJ databases">
        <title>A genome reference for cultivated species of the human gut microbiota.</title>
        <authorList>
            <person name="Zou Y."/>
            <person name="Xue W."/>
            <person name="Luo G."/>
        </authorList>
    </citation>
    <scope>NUCLEOTIDE SEQUENCE [LARGE SCALE GENOMIC DNA]</scope>
    <source>
        <strain evidence="5">TF05-5AC</strain>
    </source>
</reference>
<dbReference type="InterPro" id="IPR007197">
    <property type="entry name" value="rSAM"/>
</dbReference>
<evidence type="ECO:0000313" key="6">
    <source>
        <dbReference type="Proteomes" id="UP000260812"/>
    </source>
</evidence>
<dbReference type="RefSeq" id="WP_117543256.1">
    <property type="nucleotide sequence ID" value="NZ_QVLV01000001.1"/>
</dbReference>
<dbReference type="CDD" id="cd01335">
    <property type="entry name" value="Radical_SAM"/>
    <property type="match status" value="1"/>
</dbReference>
<dbReference type="SUPFAM" id="SSF102114">
    <property type="entry name" value="Radical SAM enzymes"/>
    <property type="match status" value="1"/>
</dbReference>
<keyword evidence="6" id="KW-1185">Reference proteome</keyword>
<dbReference type="InterPro" id="IPR006638">
    <property type="entry name" value="Elp3/MiaA/NifB-like_rSAM"/>
</dbReference>
<feature type="domain" description="Radical SAM core" evidence="4">
    <location>
        <begin position="17"/>
        <end position="255"/>
    </location>
</feature>
<accession>A0A3E3ICR2</accession>
<dbReference type="PANTHER" id="PTHR43432:SF5">
    <property type="entry name" value="ELP3_MIAA_NIFB-LIKE RADICAL SAM CORE DOMAIN-CONTAINING PROTEIN"/>
    <property type="match status" value="1"/>
</dbReference>
<dbReference type="Pfam" id="PF04055">
    <property type="entry name" value="Radical_SAM"/>
    <property type="match status" value="1"/>
</dbReference>
<sequence length="298" mass="34171">MEYVPAKTIVTRTKSTAWFGIDYNMNIYRGCCHGCIYCDSRSACYQIDHFDTVRAKEDALRIIRDDLRRKVKNGVVGTGAMSDPYNPFEKKEELTRHALQLVDAFGFGAAIATKSDLILRDIDILSDIKEHSPVLCKITITAAEDGLASKLEPGVCPSSARFEAVKRLSEAGIFTGILLMPVLPFLEDNEENVVSIVRKAHEAGAKFIYPAFGMTMRERQREWYYAKLKEIFPEEDYVSRYQKRYGIRYKCTSPRAAALWEVFTQECRKFGILYEMKHIVRAYKRGYECTQLSLFDNI</sequence>
<keyword evidence="3" id="KW-0411">Iron-sulfur</keyword>
<evidence type="ECO:0000313" key="5">
    <source>
        <dbReference type="EMBL" id="RGE64843.1"/>
    </source>
</evidence>
<dbReference type="SFLD" id="SFLDG01084">
    <property type="entry name" value="Uncharacterised_Radical_SAM_Su"/>
    <property type="match status" value="1"/>
</dbReference>
<evidence type="ECO:0000256" key="3">
    <source>
        <dbReference type="ARBA" id="ARBA00023014"/>
    </source>
</evidence>
<dbReference type="SMART" id="SM00729">
    <property type="entry name" value="Elp3"/>
    <property type="match status" value="1"/>
</dbReference>
<dbReference type="EMBL" id="QVLV01000001">
    <property type="protein sequence ID" value="RGE64843.1"/>
    <property type="molecule type" value="Genomic_DNA"/>
</dbReference>
<protein>
    <submittedName>
        <fullName evidence="5">Radical SAM protein</fullName>
    </submittedName>
</protein>
<keyword evidence="1" id="KW-0479">Metal-binding</keyword>
<dbReference type="PROSITE" id="PS51918">
    <property type="entry name" value="RADICAL_SAM"/>
    <property type="match status" value="1"/>
</dbReference>
<evidence type="ECO:0000259" key="4">
    <source>
        <dbReference type="PROSITE" id="PS51918"/>
    </source>
</evidence>
<dbReference type="GO" id="GO:0051536">
    <property type="term" value="F:iron-sulfur cluster binding"/>
    <property type="evidence" value="ECO:0007669"/>
    <property type="project" value="UniProtKB-KW"/>
</dbReference>
<dbReference type="GO" id="GO:0003824">
    <property type="term" value="F:catalytic activity"/>
    <property type="evidence" value="ECO:0007669"/>
    <property type="project" value="InterPro"/>
</dbReference>
<dbReference type="AlphaFoldDB" id="A0A3E3ICR2"/>
<keyword evidence="2" id="KW-0408">Iron</keyword>
<evidence type="ECO:0000256" key="2">
    <source>
        <dbReference type="ARBA" id="ARBA00023004"/>
    </source>
</evidence>
<dbReference type="Gene3D" id="3.80.30.30">
    <property type="match status" value="1"/>
</dbReference>
<evidence type="ECO:0000256" key="1">
    <source>
        <dbReference type="ARBA" id="ARBA00022723"/>
    </source>
</evidence>
<gene>
    <name evidence="5" type="ORF">DXC51_00445</name>
</gene>
<dbReference type="InterPro" id="IPR058240">
    <property type="entry name" value="rSAM_sf"/>
</dbReference>
<dbReference type="GeneID" id="97985391"/>
<comment type="caution">
    <text evidence="5">The sequence shown here is derived from an EMBL/GenBank/DDBJ whole genome shotgun (WGS) entry which is preliminary data.</text>
</comment>
<proteinExistence type="predicted"/>
<name>A0A3E3ICR2_9FIRM</name>
<dbReference type="Proteomes" id="UP000260812">
    <property type="component" value="Unassembled WGS sequence"/>
</dbReference>